<reference evidence="1" key="1">
    <citation type="submission" date="2014-12" db="EMBL/GenBank/DDBJ databases">
        <title>Genome Sequence of Valsa Canker Pathogens Uncovers a Specific Adaption of Colonization on Woody Bark.</title>
        <authorList>
            <person name="Yin Z."/>
            <person name="Liu H."/>
            <person name="Gao X."/>
            <person name="Li Z."/>
            <person name="Song N."/>
            <person name="Ke X."/>
            <person name="Dai Q."/>
            <person name="Wu Y."/>
            <person name="Sun Y."/>
            <person name="Xu J.-R."/>
            <person name="Kang Z.K."/>
            <person name="Wang L."/>
            <person name="Huang L."/>
        </authorList>
    </citation>
    <scope>NUCLEOTIDE SEQUENCE [LARGE SCALE GENOMIC DNA]</scope>
    <source>
        <strain evidence="1">03-8</strain>
    </source>
</reference>
<dbReference type="EMBL" id="CM003098">
    <property type="protein sequence ID" value="KUI64492.1"/>
    <property type="molecule type" value="Genomic_DNA"/>
</dbReference>
<dbReference type="Proteomes" id="UP000078559">
    <property type="component" value="Chromosome 1"/>
</dbReference>
<evidence type="ECO:0000313" key="2">
    <source>
        <dbReference type="Proteomes" id="UP000078559"/>
    </source>
</evidence>
<name>A0A194VKH0_CYTMA</name>
<dbReference type="AlphaFoldDB" id="A0A194VKH0"/>
<gene>
    <name evidence="1" type="ORF">VM1G_11350</name>
</gene>
<keyword evidence="2" id="KW-1185">Reference proteome</keyword>
<proteinExistence type="predicted"/>
<protein>
    <submittedName>
        <fullName evidence="1">Uncharacterized protein</fullName>
    </submittedName>
</protein>
<accession>A0A194VKH0</accession>
<sequence length="114" mass="12364">MEFNGPITALVVTVATTAAEMRSRFSHSSKSQGSNRLQIWGVIDTTTTGSIHIGLQGYMHRAALPSTKLIDASSNLSNVMRLEYDLSRLSGADDNMDTVALINQDTKLTFTTSI</sequence>
<evidence type="ECO:0000313" key="1">
    <source>
        <dbReference type="EMBL" id="KUI64492.1"/>
    </source>
</evidence>
<organism evidence="1 2">
    <name type="scientific">Cytospora mali</name>
    <name type="common">Apple Valsa canker fungus</name>
    <name type="synonym">Valsa mali</name>
    <dbReference type="NCBI Taxonomy" id="578113"/>
    <lineage>
        <taxon>Eukaryota</taxon>
        <taxon>Fungi</taxon>
        <taxon>Dikarya</taxon>
        <taxon>Ascomycota</taxon>
        <taxon>Pezizomycotina</taxon>
        <taxon>Sordariomycetes</taxon>
        <taxon>Sordariomycetidae</taxon>
        <taxon>Diaporthales</taxon>
        <taxon>Cytosporaceae</taxon>
        <taxon>Cytospora</taxon>
    </lineage>
</organism>